<dbReference type="GeneID" id="85365290"/>
<evidence type="ECO:0000313" key="1">
    <source>
        <dbReference type="EMBL" id="KAK0458824.1"/>
    </source>
</evidence>
<organism evidence="1 2">
    <name type="scientific">Armillaria tabescens</name>
    <name type="common">Ringless honey mushroom</name>
    <name type="synonym">Agaricus tabescens</name>
    <dbReference type="NCBI Taxonomy" id="1929756"/>
    <lineage>
        <taxon>Eukaryota</taxon>
        <taxon>Fungi</taxon>
        <taxon>Dikarya</taxon>
        <taxon>Basidiomycota</taxon>
        <taxon>Agaricomycotina</taxon>
        <taxon>Agaricomycetes</taxon>
        <taxon>Agaricomycetidae</taxon>
        <taxon>Agaricales</taxon>
        <taxon>Marasmiineae</taxon>
        <taxon>Physalacriaceae</taxon>
        <taxon>Desarmillaria</taxon>
    </lineage>
</organism>
<dbReference type="SUPFAM" id="SSF52047">
    <property type="entry name" value="RNI-like"/>
    <property type="match status" value="1"/>
</dbReference>
<dbReference type="AlphaFoldDB" id="A0AA39N636"/>
<dbReference type="EMBL" id="JAUEPS010000016">
    <property type="protein sequence ID" value="KAK0458824.1"/>
    <property type="molecule type" value="Genomic_DNA"/>
</dbReference>
<dbReference type="RefSeq" id="XP_060331074.1">
    <property type="nucleotide sequence ID" value="XM_060481742.1"/>
</dbReference>
<sequence>MSCTQLAYPTTNLDLPLEVIGGIVQHNRYDVPALKSSSLVSKSWRVASLRYLFSYANFSSPEDLSRWTNIGLSLPHVIKFVRVARFSPGARLKDLELSILDDQFPPSLPDSEERLAAIERILSDPSVRNTSNPANILLPTMPQVTEFIWSTSQTRVIHVTPETQQLVSAFISVEALIFSGSFINVAHAKAFFGLFPPLKVLQMNRVKISSSLSSDSDPPFVFTGNLTKLEELIIEKALTPLDWLVYEVLAISRPSDLWYIAYSDASTFSTDALGCLLSLCALSLQELSIPAQAASEFPTFTTPAFTELVSLTLSIELETQTLLPDLQLCTNTLEILPSAPQLTEFVLQLYAYSSADMIAIMEEDFFDWTRLAETALRRFPTLETFVFRVSMDKEFDPIEAEAIYMCVPTALLDILGQKVVVEWIESYGRRQRWELL</sequence>
<name>A0AA39N636_ARMTA</name>
<proteinExistence type="predicted"/>
<keyword evidence="2" id="KW-1185">Reference proteome</keyword>
<protein>
    <submittedName>
        <fullName evidence="1">Uncharacterized protein</fullName>
    </submittedName>
</protein>
<gene>
    <name evidence="1" type="ORF">EV420DRAFT_334265</name>
</gene>
<dbReference type="Proteomes" id="UP001175211">
    <property type="component" value="Unassembled WGS sequence"/>
</dbReference>
<evidence type="ECO:0000313" key="2">
    <source>
        <dbReference type="Proteomes" id="UP001175211"/>
    </source>
</evidence>
<reference evidence="1" key="1">
    <citation type="submission" date="2023-06" db="EMBL/GenBank/DDBJ databases">
        <authorList>
            <consortium name="Lawrence Berkeley National Laboratory"/>
            <person name="Ahrendt S."/>
            <person name="Sahu N."/>
            <person name="Indic B."/>
            <person name="Wong-Bajracharya J."/>
            <person name="Merenyi Z."/>
            <person name="Ke H.-M."/>
            <person name="Monk M."/>
            <person name="Kocsube S."/>
            <person name="Drula E."/>
            <person name="Lipzen A."/>
            <person name="Balint B."/>
            <person name="Henrissat B."/>
            <person name="Andreopoulos B."/>
            <person name="Martin F.M."/>
            <person name="Harder C.B."/>
            <person name="Rigling D."/>
            <person name="Ford K.L."/>
            <person name="Foster G.D."/>
            <person name="Pangilinan J."/>
            <person name="Papanicolaou A."/>
            <person name="Barry K."/>
            <person name="LaButti K."/>
            <person name="Viragh M."/>
            <person name="Koriabine M."/>
            <person name="Yan M."/>
            <person name="Riley R."/>
            <person name="Champramary S."/>
            <person name="Plett K.L."/>
            <person name="Tsai I.J."/>
            <person name="Slot J."/>
            <person name="Sipos G."/>
            <person name="Plett J."/>
            <person name="Nagy L.G."/>
            <person name="Grigoriev I.V."/>
        </authorList>
    </citation>
    <scope>NUCLEOTIDE SEQUENCE</scope>
    <source>
        <strain evidence="1">CCBAS 213</strain>
    </source>
</reference>
<dbReference type="InterPro" id="IPR032675">
    <property type="entry name" value="LRR_dom_sf"/>
</dbReference>
<accession>A0AA39N636</accession>
<comment type="caution">
    <text evidence="1">The sequence shown here is derived from an EMBL/GenBank/DDBJ whole genome shotgun (WGS) entry which is preliminary data.</text>
</comment>
<dbReference type="Gene3D" id="3.80.10.10">
    <property type="entry name" value="Ribonuclease Inhibitor"/>
    <property type="match status" value="1"/>
</dbReference>